<feature type="signal peptide" evidence="1">
    <location>
        <begin position="1"/>
        <end position="20"/>
    </location>
</feature>
<dbReference type="EMBL" id="FOZV01000001">
    <property type="protein sequence ID" value="SFS35577.1"/>
    <property type="molecule type" value="Genomic_DNA"/>
</dbReference>
<dbReference type="CDD" id="cd17511">
    <property type="entry name" value="YbjN_AmyR-like"/>
    <property type="match status" value="1"/>
</dbReference>
<gene>
    <name evidence="2" type="ORF">SAMN05192570_0864</name>
</gene>
<dbReference type="Pfam" id="PF10722">
    <property type="entry name" value="YbjN"/>
    <property type="match status" value="1"/>
</dbReference>
<feature type="chain" id="PRO_5011533457" evidence="1">
    <location>
        <begin position="21"/>
        <end position="164"/>
    </location>
</feature>
<dbReference type="InterPro" id="IPR019660">
    <property type="entry name" value="Put_sensory_transdc_reg_YbjN"/>
</dbReference>
<evidence type="ECO:0000313" key="3">
    <source>
        <dbReference type="Proteomes" id="UP000198788"/>
    </source>
</evidence>
<accession>A0A1I6P5V9</accession>
<name>A0A1I6P5V9_9CAUL</name>
<evidence type="ECO:0000313" key="2">
    <source>
        <dbReference type="EMBL" id="SFS35577.1"/>
    </source>
</evidence>
<keyword evidence="3" id="KW-1185">Reference proteome</keyword>
<sequence length="164" mass="17424">MIRSPAAFAAAVTLAAPAAAQTAPEPGLAIADVGAWIASKGGAVEPVQRQGDEVWLTVRDGDLTWLVFFYGCRDDVCADLQYSASFSNEAITPAMVNDWNRDRRFLKAFHSPGSAGEAATAVVQYDLLLQPGGVDQLTDPSAVWVTMLPEFARHVGYLSAAPAQ</sequence>
<reference evidence="3" key="1">
    <citation type="submission" date="2016-10" db="EMBL/GenBank/DDBJ databases">
        <authorList>
            <person name="Varghese N."/>
            <person name="Submissions S."/>
        </authorList>
    </citation>
    <scope>NUCLEOTIDE SEQUENCE [LARGE SCALE GENOMIC DNA]</scope>
    <source>
        <strain evidence="3">CGMCC 1.10683</strain>
    </source>
</reference>
<evidence type="ECO:0000256" key="1">
    <source>
        <dbReference type="SAM" id="SignalP"/>
    </source>
</evidence>
<dbReference type="STRING" id="871741.SAMN05192570_0864"/>
<dbReference type="OrthoDB" id="33037at2"/>
<dbReference type="Proteomes" id="UP000198788">
    <property type="component" value="Unassembled WGS sequence"/>
</dbReference>
<dbReference type="AlphaFoldDB" id="A0A1I6P5V9"/>
<protein>
    <submittedName>
        <fullName evidence="2">Putative sensory transduction regulator</fullName>
    </submittedName>
</protein>
<keyword evidence="1" id="KW-0732">Signal</keyword>
<organism evidence="2 3">
    <name type="scientific">Brevundimonas viscosa</name>
    <dbReference type="NCBI Taxonomy" id="871741"/>
    <lineage>
        <taxon>Bacteria</taxon>
        <taxon>Pseudomonadati</taxon>
        <taxon>Pseudomonadota</taxon>
        <taxon>Alphaproteobacteria</taxon>
        <taxon>Caulobacterales</taxon>
        <taxon>Caulobacteraceae</taxon>
        <taxon>Brevundimonas</taxon>
    </lineage>
</organism>
<dbReference type="RefSeq" id="WP_092307069.1">
    <property type="nucleotide sequence ID" value="NZ_FOZV01000001.1"/>
</dbReference>
<proteinExistence type="predicted"/>